<evidence type="ECO:0000313" key="3">
    <source>
        <dbReference type="Proteomes" id="UP001385389"/>
    </source>
</evidence>
<sequence>MKDEGKGDGRMAEICSAARHLCEACGNTRISPTNDVFGVKRVTIANNKAIAPEFVLGAIAKLETESPYLPGPRCAAQIRLQYEGGAPTRRLGQSRSDQRSGQGRPRGKPSLRAVLRSSDGDRRQSGRLMTFDSDREPRGLCAKDVAALLGKSWVWDHAEAVGGVKRGGPWFFPSEEDI</sequence>
<protein>
    <submittedName>
        <fullName evidence="2">Uncharacterized protein</fullName>
    </submittedName>
</protein>
<dbReference type="RefSeq" id="WP_338667584.1">
    <property type="nucleotide sequence ID" value="NZ_CP146609.1"/>
</dbReference>
<accession>A0ABZ2J0L4</accession>
<evidence type="ECO:0000256" key="1">
    <source>
        <dbReference type="SAM" id="MobiDB-lite"/>
    </source>
</evidence>
<reference evidence="2 3" key="1">
    <citation type="submission" date="2024-03" db="EMBL/GenBank/DDBJ databases">
        <title>Phenotype and Genome Characterization of a Sulfate-Reducing Bacterium Pseudodesulfovibrio sp. strain 5S69, isolated from Petroleum Reservoir in Tatarstan (Russia).</title>
        <authorList>
            <person name="Bidzhieva S.K."/>
            <person name="Kadnikov V."/>
            <person name="Tourova T.P."/>
            <person name="Samigullina S.R."/>
            <person name="Sokolova D.S."/>
            <person name="Poltaraus A.B."/>
            <person name="Avtukh A.N."/>
            <person name="Tereshina V.M."/>
            <person name="Mardanov A.V."/>
            <person name="Nazina T.N."/>
        </authorList>
    </citation>
    <scope>NUCLEOTIDE SEQUENCE [LARGE SCALE GENOMIC DNA]</scope>
    <source>
        <strain evidence="2 3">5S69</strain>
    </source>
</reference>
<dbReference type="EMBL" id="CP146609">
    <property type="protein sequence ID" value="WWX21915.1"/>
    <property type="molecule type" value="Genomic_DNA"/>
</dbReference>
<feature type="region of interest" description="Disordered" evidence="1">
    <location>
        <begin position="85"/>
        <end position="133"/>
    </location>
</feature>
<keyword evidence="3" id="KW-1185">Reference proteome</keyword>
<evidence type="ECO:0000313" key="2">
    <source>
        <dbReference type="EMBL" id="WWX21915.1"/>
    </source>
</evidence>
<feature type="compositionally biased region" description="Polar residues" evidence="1">
    <location>
        <begin position="91"/>
        <end position="101"/>
    </location>
</feature>
<gene>
    <name evidence="2" type="ORF">V8V93_15900</name>
</gene>
<proteinExistence type="predicted"/>
<dbReference type="Proteomes" id="UP001385389">
    <property type="component" value="Chromosome"/>
</dbReference>
<organism evidence="2 3">
    <name type="scientific">Pseudodesulfovibrio methanolicus</name>
    <dbReference type="NCBI Taxonomy" id="3126690"/>
    <lineage>
        <taxon>Bacteria</taxon>
        <taxon>Pseudomonadati</taxon>
        <taxon>Thermodesulfobacteriota</taxon>
        <taxon>Desulfovibrionia</taxon>
        <taxon>Desulfovibrionales</taxon>
        <taxon>Desulfovibrionaceae</taxon>
    </lineage>
</organism>
<name>A0ABZ2J0L4_9BACT</name>